<proteinExistence type="predicted"/>
<protein>
    <submittedName>
        <fullName evidence="4">T5orf172 domain-containing protein</fullName>
    </submittedName>
</protein>
<organism evidence="4 5">
    <name type="scientific">Salsuginibacillus halophilus</name>
    <dbReference type="NCBI Taxonomy" id="517424"/>
    <lineage>
        <taxon>Bacteria</taxon>
        <taxon>Bacillati</taxon>
        <taxon>Bacillota</taxon>
        <taxon>Bacilli</taxon>
        <taxon>Bacillales</taxon>
        <taxon>Bacillaceae</taxon>
        <taxon>Salsuginibacillus</taxon>
    </lineage>
</organism>
<dbReference type="InterPro" id="IPR025280">
    <property type="entry name" value="SNIPE"/>
</dbReference>
<reference evidence="4 5" key="1">
    <citation type="submission" date="2018-03" db="EMBL/GenBank/DDBJ databases">
        <title>Genomic Encyclopedia of Type Strains, Phase III (KMG-III): the genomes of soil and plant-associated and newly described type strains.</title>
        <authorList>
            <person name="Whitman W."/>
        </authorList>
    </citation>
    <scope>NUCLEOTIDE SEQUENCE [LARGE SCALE GENOMIC DNA]</scope>
    <source>
        <strain evidence="4 5">CGMCC 1.07653</strain>
    </source>
</reference>
<accession>A0A2P8H8P2</accession>
<gene>
    <name evidence="4" type="ORF">B0H94_11435</name>
</gene>
<feature type="transmembrane region" description="Helical" evidence="2">
    <location>
        <begin position="15"/>
        <end position="38"/>
    </location>
</feature>
<comment type="caution">
    <text evidence="4">The sequence shown here is derived from an EMBL/GenBank/DDBJ whole genome shotgun (WGS) entry which is preliminary data.</text>
</comment>
<evidence type="ECO:0000256" key="2">
    <source>
        <dbReference type="SAM" id="Phobius"/>
    </source>
</evidence>
<dbReference type="Pfam" id="PF13250">
    <property type="entry name" value="SNIPE"/>
    <property type="match status" value="1"/>
</dbReference>
<evidence type="ECO:0000313" key="5">
    <source>
        <dbReference type="Proteomes" id="UP000242310"/>
    </source>
</evidence>
<feature type="domain" description="Bacteriophage T5 Orf172 DNA-binding" evidence="3">
    <location>
        <begin position="373"/>
        <end position="456"/>
    </location>
</feature>
<keyword evidence="5" id="KW-1185">Reference proteome</keyword>
<feature type="coiled-coil region" evidence="1">
    <location>
        <begin position="221"/>
        <end position="359"/>
    </location>
</feature>
<dbReference type="EMBL" id="PYAV01000014">
    <property type="protein sequence ID" value="PSL42561.1"/>
    <property type="molecule type" value="Genomic_DNA"/>
</dbReference>
<dbReference type="Proteomes" id="UP000242310">
    <property type="component" value="Unassembled WGS sequence"/>
</dbReference>
<sequence>MTKKKWYLSAWHISIWFALSFLIIPFFVGLGLLIWQIIDERKRNKDIKELGLHDLQRVNEEKLKLEKQMEKTKSNAEKSAEKKIAEAEKEAKAITANVDKRLEKLNDQVTQLESQEAKLEDEIKAKKMQLSHLDEDLMMQTVGLYDPQYDFTTTEGYKEKLKEVRQNQKEMVKAGTALNKPQGWKVNGSEKEGKKFIKNMEKMTLNAFNQECTALISNVKTTNLEATKEKMKKKYEQLNKLNELNRISIQERYLASKLDEMYLAYEHALKKEEEKEQERIMKEQLKEEKRIQQEIEKEKKKLDKDLQHLSQAKETYEKQLASVDDDETREEILAKMKEIEEKQEELHSEKEVVDFREQNAKAGYVYIISNIGSFGEDVYKIGMTRRLEPFERVKELSDASVPFNFDVHAMIFADNAPELENALHKEFEKYQVNKVNPRKEFFNVPLDIIVNKVKENHNKAIDVTEFPEAEDYRVSLRMAEEDKTAV</sequence>
<dbReference type="RefSeq" id="WP_106589636.1">
    <property type="nucleotide sequence ID" value="NZ_PYAV01000014.1"/>
</dbReference>
<dbReference type="AlphaFoldDB" id="A0A2P8H8P2"/>
<evidence type="ECO:0000259" key="3">
    <source>
        <dbReference type="SMART" id="SM00974"/>
    </source>
</evidence>
<evidence type="ECO:0000313" key="4">
    <source>
        <dbReference type="EMBL" id="PSL42561.1"/>
    </source>
</evidence>
<dbReference type="InterPro" id="IPR018306">
    <property type="entry name" value="Phage_T5_Orf172_DNA-bd"/>
</dbReference>
<keyword evidence="2" id="KW-0812">Transmembrane</keyword>
<name>A0A2P8H8P2_9BACI</name>
<dbReference type="OrthoDB" id="9811665at2"/>
<feature type="coiled-coil region" evidence="1">
    <location>
        <begin position="55"/>
        <end position="136"/>
    </location>
</feature>
<dbReference type="Pfam" id="PF10544">
    <property type="entry name" value="T5orf172"/>
    <property type="match status" value="1"/>
</dbReference>
<keyword evidence="1" id="KW-0175">Coiled coil</keyword>
<keyword evidence="2" id="KW-0472">Membrane</keyword>
<keyword evidence="2" id="KW-1133">Transmembrane helix</keyword>
<dbReference type="SMART" id="SM00974">
    <property type="entry name" value="T5orf172"/>
    <property type="match status" value="1"/>
</dbReference>
<evidence type="ECO:0000256" key="1">
    <source>
        <dbReference type="SAM" id="Coils"/>
    </source>
</evidence>